<dbReference type="EMBL" id="SGKC01000053">
    <property type="protein sequence ID" value="NEZ93809.1"/>
    <property type="molecule type" value="Genomic_DNA"/>
</dbReference>
<evidence type="ECO:0000313" key="2">
    <source>
        <dbReference type="Proteomes" id="UP000473887"/>
    </source>
</evidence>
<dbReference type="AlphaFoldDB" id="A0A846I6Y8"/>
<sequence length="79" mass="9538">MWDKYIDNKLIMNSAREAEEYCFECIRRKINNKIKQACENGDRKLHVNFYIPEKIKEEIKSLGYKLATNINNNEKLIIW</sequence>
<dbReference type="Proteomes" id="UP000473887">
    <property type="component" value="Unassembled WGS sequence"/>
</dbReference>
<reference evidence="1 2" key="1">
    <citation type="submission" date="2019-02" db="EMBL/GenBank/DDBJ databases">
        <title>Genome sequencing of Clostridium botulinum clinical isolates.</title>
        <authorList>
            <person name="Brunt J."/>
            <person name="Van Vliet A.H.M."/>
            <person name="Stringer S.C."/>
            <person name="Grant K.A."/>
            <person name="Carter A.C."/>
            <person name="Peck M.W."/>
        </authorList>
    </citation>
    <scope>NUCLEOTIDE SEQUENCE [LARGE SCALE GENOMIC DNA]</scope>
    <source>
        <strain evidence="1 2">H142660711</strain>
    </source>
</reference>
<protein>
    <submittedName>
        <fullName evidence="1">Uncharacterized protein</fullName>
    </submittedName>
</protein>
<comment type="caution">
    <text evidence="1">The sequence shown here is derived from an EMBL/GenBank/DDBJ whole genome shotgun (WGS) entry which is preliminary data.</text>
</comment>
<dbReference type="RefSeq" id="WP_003362091.1">
    <property type="nucleotide sequence ID" value="NZ_JACBCK010000002.1"/>
</dbReference>
<evidence type="ECO:0000313" key="1">
    <source>
        <dbReference type="EMBL" id="NEZ93809.1"/>
    </source>
</evidence>
<gene>
    <name evidence="1" type="ORF">EXM69_18135</name>
</gene>
<organism evidence="1 2">
    <name type="scientific">Clostridium botulinum</name>
    <dbReference type="NCBI Taxonomy" id="1491"/>
    <lineage>
        <taxon>Bacteria</taxon>
        <taxon>Bacillati</taxon>
        <taxon>Bacillota</taxon>
        <taxon>Clostridia</taxon>
        <taxon>Eubacteriales</taxon>
        <taxon>Clostridiaceae</taxon>
        <taxon>Clostridium</taxon>
    </lineage>
</organism>
<accession>A0A846I6Y8</accession>
<proteinExistence type="predicted"/>
<name>A0A846I6Y8_CLOBO</name>